<sequence>MGEEDDVMFERAGKLDPDVKDGGDDLLEGGQESGGSGVLHRRYLIEEEDGLVDLALVEKEEQEEEAEPEKGGAGGHMQVPSFRCYRLDKAEIVTYRESRVTFRGIMIHCEANAIYTGDTCVFDIKKDEKTMNV</sequence>
<evidence type="ECO:0000313" key="2">
    <source>
        <dbReference type="EMBL" id="OOQ89125.1"/>
    </source>
</evidence>
<feature type="compositionally biased region" description="Basic and acidic residues" evidence="1">
    <location>
        <begin position="8"/>
        <end position="23"/>
    </location>
</feature>
<gene>
    <name evidence="2" type="ORF">PEBR_10734</name>
</gene>
<protein>
    <submittedName>
        <fullName evidence="2">Uncharacterized protein</fullName>
    </submittedName>
</protein>
<evidence type="ECO:0000256" key="1">
    <source>
        <dbReference type="SAM" id="MobiDB-lite"/>
    </source>
</evidence>
<dbReference type="Proteomes" id="UP000190744">
    <property type="component" value="Unassembled WGS sequence"/>
</dbReference>
<evidence type="ECO:0000313" key="3">
    <source>
        <dbReference type="Proteomes" id="UP000190744"/>
    </source>
</evidence>
<accession>A0A1S9RUE9</accession>
<dbReference type="EMBL" id="LJBN01000116">
    <property type="protein sequence ID" value="OOQ89125.1"/>
    <property type="molecule type" value="Genomic_DNA"/>
</dbReference>
<comment type="caution">
    <text evidence="2">The sequence shown here is derived from an EMBL/GenBank/DDBJ whole genome shotgun (WGS) entry which is preliminary data.</text>
</comment>
<feature type="region of interest" description="Disordered" evidence="1">
    <location>
        <begin position="1"/>
        <end position="34"/>
    </location>
</feature>
<reference evidence="3" key="1">
    <citation type="submission" date="2015-09" db="EMBL/GenBank/DDBJ databases">
        <authorList>
            <person name="Fill T.P."/>
            <person name="Baretta J.F."/>
            <person name="de Almeida L.G."/>
            <person name="Rocha M."/>
            <person name="de Souza D.H."/>
            <person name="Malavazi I."/>
            <person name="Cerdeira L.T."/>
            <person name="Hong H."/>
            <person name="Samborskyy M."/>
            <person name="de Vasconcelos A.T."/>
            <person name="Leadlay P."/>
            <person name="Rodrigues-Filho E."/>
        </authorList>
    </citation>
    <scope>NUCLEOTIDE SEQUENCE [LARGE SCALE GENOMIC DNA]</scope>
    <source>
        <strain evidence="3">LaBioMMi 136</strain>
    </source>
</reference>
<proteinExistence type="predicted"/>
<dbReference type="AlphaFoldDB" id="A0A1S9RUE9"/>
<organism evidence="2 3">
    <name type="scientific">Penicillium brasilianum</name>
    <dbReference type="NCBI Taxonomy" id="104259"/>
    <lineage>
        <taxon>Eukaryota</taxon>
        <taxon>Fungi</taxon>
        <taxon>Dikarya</taxon>
        <taxon>Ascomycota</taxon>
        <taxon>Pezizomycotina</taxon>
        <taxon>Eurotiomycetes</taxon>
        <taxon>Eurotiomycetidae</taxon>
        <taxon>Eurotiales</taxon>
        <taxon>Aspergillaceae</taxon>
        <taxon>Penicillium</taxon>
    </lineage>
</organism>
<name>A0A1S9RUE9_PENBI</name>